<dbReference type="GO" id="GO:0005524">
    <property type="term" value="F:ATP binding"/>
    <property type="evidence" value="ECO:0007669"/>
    <property type="project" value="UniProtKB-UniRule"/>
</dbReference>
<dbReference type="PROSITE" id="PS00107">
    <property type="entry name" value="PROTEIN_KINASE_ATP"/>
    <property type="match status" value="1"/>
</dbReference>
<sequence>MGCCYSAGPDNANGNLYVVPSTGGAGTEKHHHLLNDEATSLLERHVRSRAVAVKRRSKKRHLMEDALARIGLNDELSNMMASKIDEKENDLSPRDIDEMISKKKICIDDFDRQRTIGRGGFGEVALVREKVTGRVFAMKTMLKSEMLRRNQVSHIMAERNLLALADNSWVVKLLYSFQDVKCLYLCLEYVPGGDLLSLLINRGTLSASETRFYIAEIALALQSVHQLNYMHRDLKPDNCLIDGNGHIKLTDFGLCTTLKRNEDATIMELRAQVLAEGEHAPGAAPADPGLRHSIRSKRDRELVYSTVGTPDYIAPEVLLSHGYDQRCDWWSLGIIMYECLIGYPPFCADTAVKTCKKILSYRESLTFPDGFDRSRPDVDLIRRLLCRADKRLDFTGIKRHRFFEGFDWNNVRNMRPPVVPKLLSPTDTSHFQTFGDESEQREGEPCEEPAFEGFTFKRLDNQRASARSLFEDNPAVPDPTSVT</sequence>
<dbReference type="InterPro" id="IPR000961">
    <property type="entry name" value="AGC-kinase_C"/>
</dbReference>
<dbReference type="InterPro" id="IPR008271">
    <property type="entry name" value="Ser/Thr_kinase_AS"/>
</dbReference>
<dbReference type="PANTHER" id="PTHR22988:SF76">
    <property type="entry name" value="CHROMOSOME UNDETERMINED SCAFFOLD_135, WHOLE GENOME SHOTGUN SEQUENCE"/>
    <property type="match status" value="1"/>
</dbReference>
<dbReference type="STRING" id="37360.A0A0G4IZ13"/>
<geneLocation type="mitochondrion" evidence="18"/>
<dbReference type="SMART" id="SM00133">
    <property type="entry name" value="S_TK_X"/>
    <property type="match status" value="1"/>
</dbReference>
<dbReference type="Gene3D" id="3.30.200.20">
    <property type="entry name" value="Phosphorylase Kinase, domain 1"/>
    <property type="match status" value="1"/>
</dbReference>
<keyword evidence="4" id="KW-0963">Cytoplasm</keyword>
<evidence type="ECO:0000259" key="16">
    <source>
        <dbReference type="PROSITE" id="PS51285"/>
    </source>
</evidence>
<dbReference type="PROSITE" id="PS51285">
    <property type="entry name" value="AGC_KINASE_CTER"/>
    <property type="match status" value="1"/>
</dbReference>
<dbReference type="FunFam" id="1.10.510.10:FF:000086">
    <property type="entry name" value="Non-specific serine/threonine protein kinase"/>
    <property type="match status" value="1"/>
</dbReference>
<keyword evidence="8 13" id="KW-0547">Nucleotide-binding</keyword>
<comment type="catalytic activity">
    <reaction evidence="12">
        <text>L-seryl-[protein] + ATP = O-phospho-L-seryl-[protein] + ADP + H(+)</text>
        <dbReference type="Rhea" id="RHEA:17989"/>
        <dbReference type="Rhea" id="RHEA-COMP:9863"/>
        <dbReference type="Rhea" id="RHEA-COMP:11604"/>
        <dbReference type="ChEBI" id="CHEBI:15378"/>
        <dbReference type="ChEBI" id="CHEBI:29999"/>
        <dbReference type="ChEBI" id="CHEBI:30616"/>
        <dbReference type="ChEBI" id="CHEBI:83421"/>
        <dbReference type="ChEBI" id="CHEBI:456216"/>
        <dbReference type="EC" id="2.7.11.1"/>
    </reaction>
</comment>
<keyword evidence="19" id="KW-1185">Reference proteome</keyword>
<evidence type="ECO:0000256" key="7">
    <source>
        <dbReference type="ARBA" id="ARBA00022679"/>
    </source>
</evidence>
<evidence type="ECO:0000256" key="8">
    <source>
        <dbReference type="ARBA" id="ARBA00022741"/>
    </source>
</evidence>
<dbReference type="Gene3D" id="1.10.510.10">
    <property type="entry name" value="Transferase(Phosphotransferase) domain 1"/>
    <property type="match status" value="1"/>
</dbReference>
<evidence type="ECO:0000256" key="10">
    <source>
        <dbReference type="ARBA" id="ARBA00022840"/>
    </source>
</evidence>
<dbReference type="SUPFAM" id="SSF56112">
    <property type="entry name" value="Protein kinase-like (PK-like)"/>
    <property type="match status" value="1"/>
</dbReference>
<dbReference type="EMBL" id="CDSF01000101">
    <property type="protein sequence ID" value="CEP00507.1"/>
    <property type="molecule type" value="Genomic_DNA"/>
</dbReference>
<dbReference type="EMBL" id="OVEO01000002">
    <property type="protein sequence ID" value="SPQ93993.1"/>
    <property type="molecule type" value="Genomic_DNA"/>
</dbReference>
<evidence type="ECO:0000256" key="11">
    <source>
        <dbReference type="ARBA" id="ARBA00047899"/>
    </source>
</evidence>
<dbReference type="GO" id="GO:0005737">
    <property type="term" value="C:cytoplasm"/>
    <property type="evidence" value="ECO:0007669"/>
    <property type="project" value="UniProtKB-SubCell"/>
</dbReference>
<dbReference type="PROSITE" id="PS00108">
    <property type="entry name" value="PROTEIN_KINASE_ST"/>
    <property type="match status" value="1"/>
</dbReference>
<accession>A0A0G4IZ13</accession>
<keyword evidence="9" id="KW-0418">Kinase</keyword>
<keyword evidence="5 14" id="KW-0723">Serine/threonine-protein kinase</keyword>
<evidence type="ECO:0000256" key="4">
    <source>
        <dbReference type="ARBA" id="ARBA00022490"/>
    </source>
</evidence>
<dbReference type="InterPro" id="IPR011009">
    <property type="entry name" value="Kinase-like_dom_sf"/>
</dbReference>
<keyword evidence="7" id="KW-0808">Transferase</keyword>
<dbReference type="Proteomes" id="UP000290189">
    <property type="component" value="Unassembled WGS sequence"/>
</dbReference>
<name>A0A0G4IZ13_PLABS</name>
<evidence type="ECO:0000256" key="5">
    <source>
        <dbReference type="ARBA" id="ARBA00022527"/>
    </source>
</evidence>
<organism evidence="17 19">
    <name type="scientific">Plasmodiophora brassicae</name>
    <name type="common">Clubroot disease agent</name>
    <dbReference type="NCBI Taxonomy" id="37360"/>
    <lineage>
        <taxon>Eukaryota</taxon>
        <taxon>Sar</taxon>
        <taxon>Rhizaria</taxon>
        <taxon>Endomyxa</taxon>
        <taxon>Phytomyxea</taxon>
        <taxon>Plasmodiophorida</taxon>
        <taxon>Plasmodiophoridae</taxon>
        <taxon>Plasmodiophora</taxon>
    </lineage>
</organism>
<comment type="catalytic activity">
    <reaction evidence="11">
        <text>L-threonyl-[protein] + ATP = O-phospho-L-threonyl-[protein] + ADP + H(+)</text>
        <dbReference type="Rhea" id="RHEA:46608"/>
        <dbReference type="Rhea" id="RHEA-COMP:11060"/>
        <dbReference type="Rhea" id="RHEA-COMP:11605"/>
        <dbReference type="ChEBI" id="CHEBI:15378"/>
        <dbReference type="ChEBI" id="CHEBI:30013"/>
        <dbReference type="ChEBI" id="CHEBI:30616"/>
        <dbReference type="ChEBI" id="CHEBI:61977"/>
        <dbReference type="ChEBI" id="CHEBI:456216"/>
        <dbReference type="EC" id="2.7.11.1"/>
    </reaction>
</comment>
<dbReference type="InterPro" id="IPR017441">
    <property type="entry name" value="Protein_kinase_ATP_BS"/>
</dbReference>
<proteinExistence type="inferred from homology"/>
<dbReference type="EC" id="2.7.11.1" evidence="3"/>
<evidence type="ECO:0000259" key="15">
    <source>
        <dbReference type="PROSITE" id="PS50011"/>
    </source>
</evidence>
<reference evidence="17 19" key="1">
    <citation type="submission" date="2015-02" db="EMBL/GenBank/DDBJ databases">
        <authorList>
            <person name="Chooi Y.-H."/>
        </authorList>
    </citation>
    <scope>NUCLEOTIDE SEQUENCE [LARGE SCALE GENOMIC DNA]</scope>
    <source>
        <strain evidence="17">E3</strain>
    </source>
</reference>
<keyword evidence="18" id="KW-0496">Mitochondrion</keyword>
<dbReference type="InterPro" id="IPR050839">
    <property type="entry name" value="Rho-assoc_Ser/Thr_Kinase"/>
</dbReference>
<evidence type="ECO:0000313" key="19">
    <source>
        <dbReference type="Proteomes" id="UP000039324"/>
    </source>
</evidence>
<evidence type="ECO:0000313" key="20">
    <source>
        <dbReference type="Proteomes" id="UP000290189"/>
    </source>
</evidence>
<comment type="subcellular location">
    <subcellularLocation>
        <location evidence="1">Cytoplasm</location>
    </subcellularLocation>
</comment>
<dbReference type="GO" id="GO:0071944">
    <property type="term" value="C:cell periphery"/>
    <property type="evidence" value="ECO:0007669"/>
    <property type="project" value="UniProtKB-ARBA"/>
</dbReference>
<dbReference type="FunFam" id="1.10.510.10:FF:000057">
    <property type="entry name" value="Non-specific serine/threonine protein kinase"/>
    <property type="match status" value="1"/>
</dbReference>
<evidence type="ECO:0000256" key="6">
    <source>
        <dbReference type="ARBA" id="ARBA00022553"/>
    </source>
</evidence>
<gene>
    <name evidence="17" type="ORF">PBRA_001561</name>
    <name evidence="18" type="ORF">PLBR_LOCUS1208</name>
</gene>
<feature type="domain" description="AGC-kinase C-terminal" evidence="16">
    <location>
        <begin position="404"/>
        <end position="466"/>
    </location>
</feature>
<evidence type="ECO:0000256" key="13">
    <source>
        <dbReference type="PROSITE-ProRule" id="PRU10141"/>
    </source>
</evidence>
<evidence type="ECO:0000256" key="12">
    <source>
        <dbReference type="ARBA" id="ARBA00048679"/>
    </source>
</evidence>
<evidence type="ECO:0000313" key="17">
    <source>
        <dbReference type="EMBL" id="CEP00507.1"/>
    </source>
</evidence>
<evidence type="ECO:0000313" key="18">
    <source>
        <dbReference type="EMBL" id="SPQ93993.1"/>
    </source>
</evidence>
<evidence type="ECO:0000256" key="2">
    <source>
        <dbReference type="ARBA" id="ARBA00009903"/>
    </source>
</evidence>
<dbReference type="FunFam" id="3.30.200.20:FF:000192">
    <property type="entry name" value="Serine/threonine-protein kinase cot-1"/>
    <property type="match status" value="1"/>
</dbReference>
<dbReference type="AlphaFoldDB" id="A0A0G4IZ13"/>
<protein>
    <recommendedName>
        <fullName evidence="3">non-specific serine/threonine protein kinase</fullName>
        <ecNumber evidence="3">2.7.11.1</ecNumber>
    </recommendedName>
</protein>
<dbReference type="InterPro" id="IPR000719">
    <property type="entry name" value="Prot_kinase_dom"/>
</dbReference>
<evidence type="ECO:0000256" key="3">
    <source>
        <dbReference type="ARBA" id="ARBA00012513"/>
    </source>
</evidence>
<dbReference type="Proteomes" id="UP000039324">
    <property type="component" value="Unassembled WGS sequence"/>
</dbReference>
<dbReference type="SMART" id="SM00220">
    <property type="entry name" value="S_TKc"/>
    <property type="match status" value="1"/>
</dbReference>
<evidence type="ECO:0000256" key="1">
    <source>
        <dbReference type="ARBA" id="ARBA00004496"/>
    </source>
</evidence>
<dbReference type="PROSITE" id="PS50011">
    <property type="entry name" value="PROTEIN_KINASE_DOM"/>
    <property type="match status" value="1"/>
</dbReference>
<evidence type="ECO:0000256" key="9">
    <source>
        <dbReference type="ARBA" id="ARBA00022777"/>
    </source>
</evidence>
<evidence type="ECO:0000256" key="14">
    <source>
        <dbReference type="RuleBase" id="RU000304"/>
    </source>
</evidence>
<comment type="similarity">
    <text evidence="2">Belongs to the protein kinase superfamily. AGC Ser/Thr protein kinase family.</text>
</comment>
<feature type="binding site" evidence="13">
    <location>
        <position position="139"/>
    </location>
    <ligand>
        <name>ATP</name>
        <dbReference type="ChEBI" id="CHEBI:30616"/>
    </ligand>
</feature>
<keyword evidence="10 13" id="KW-0067">ATP-binding</keyword>
<feature type="domain" description="Protein kinase" evidence="15">
    <location>
        <begin position="110"/>
        <end position="403"/>
    </location>
</feature>
<reference evidence="18 20" key="2">
    <citation type="submission" date="2018-03" db="EMBL/GenBank/DDBJ databases">
        <authorList>
            <person name="Fogelqvist J."/>
        </authorList>
    </citation>
    <scope>NUCLEOTIDE SEQUENCE [LARGE SCALE GENOMIC DNA]</scope>
</reference>
<keyword evidence="6" id="KW-0597">Phosphoprotein</keyword>
<dbReference type="Pfam" id="PF00069">
    <property type="entry name" value="Pkinase"/>
    <property type="match status" value="2"/>
</dbReference>
<dbReference type="GO" id="GO:0004674">
    <property type="term" value="F:protein serine/threonine kinase activity"/>
    <property type="evidence" value="ECO:0007669"/>
    <property type="project" value="UniProtKB-KW"/>
</dbReference>
<dbReference type="PANTHER" id="PTHR22988">
    <property type="entry name" value="MYOTONIC DYSTROPHY S/T KINASE-RELATED"/>
    <property type="match status" value="1"/>
</dbReference>
<dbReference type="OrthoDB" id="3638488at2759"/>
<dbReference type="OMA" id="REKMQNW"/>